<protein>
    <recommendedName>
        <fullName evidence="4">Spore coat protein CotO</fullName>
    </recommendedName>
</protein>
<keyword evidence="3" id="KW-1185">Reference proteome</keyword>
<sequence>MAKKKKERVKQPMLYITQPDFEKASPNMQSVYRTERKPLTKKSEDTQESEKQLEAKAEAAETENAANSNETPTQERTKRGQQRRKRYSLGLGEPDRSRPAGYDPFLGRSDPFKVANDDHVERQQENEIDLQEPQNDQESEGESPEKVEEKLAKELEDFSEPESHNEEETQPMETNEREEKRRVSFTNRNRRSRFKDMSLEDKVDYFVNLPSQVPRMKCEVITEEERYKGWIEDYEEGIVYMKILQRPFRVEVPFDDIHDIVLRGF</sequence>
<feature type="compositionally biased region" description="Basic and acidic residues" evidence="1">
    <location>
        <begin position="33"/>
        <end position="59"/>
    </location>
</feature>
<gene>
    <name evidence="2" type="ORF">GCM10011389_27680</name>
</gene>
<organism evidence="2 3">
    <name type="scientific">Pontibacillus salipaludis</name>
    <dbReference type="NCBI Taxonomy" id="1697394"/>
    <lineage>
        <taxon>Bacteria</taxon>
        <taxon>Bacillati</taxon>
        <taxon>Bacillota</taxon>
        <taxon>Bacilli</taxon>
        <taxon>Bacillales</taxon>
        <taxon>Bacillaceae</taxon>
        <taxon>Pontibacillus</taxon>
    </lineage>
</organism>
<dbReference type="EMBL" id="BMIN01000012">
    <property type="protein sequence ID" value="GGD18416.1"/>
    <property type="molecule type" value="Genomic_DNA"/>
</dbReference>
<feature type="region of interest" description="Disordered" evidence="1">
    <location>
        <begin position="1"/>
        <end position="184"/>
    </location>
</feature>
<reference evidence="3" key="1">
    <citation type="journal article" date="2019" name="Int. J. Syst. Evol. Microbiol.">
        <title>The Global Catalogue of Microorganisms (GCM) 10K type strain sequencing project: providing services to taxonomists for standard genome sequencing and annotation.</title>
        <authorList>
            <consortium name="The Broad Institute Genomics Platform"/>
            <consortium name="The Broad Institute Genome Sequencing Center for Infectious Disease"/>
            <person name="Wu L."/>
            <person name="Ma J."/>
        </authorList>
    </citation>
    <scope>NUCLEOTIDE SEQUENCE [LARGE SCALE GENOMIC DNA]</scope>
    <source>
        <strain evidence="3">CGMCC 1.15353</strain>
    </source>
</reference>
<accession>A0ABQ1Q811</accession>
<feature type="compositionally biased region" description="Acidic residues" evidence="1">
    <location>
        <begin position="126"/>
        <end position="142"/>
    </location>
</feature>
<dbReference type="RefSeq" id="WP_188654710.1">
    <property type="nucleotide sequence ID" value="NZ_BMIN01000012.1"/>
</dbReference>
<name>A0ABQ1Q811_9BACI</name>
<evidence type="ECO:0000313" key="3">
    <source>
        <dbReference type="Proteomes" id="UP000642571"/>
    </source>
</evidence>
<evidence type="ECO:0008006" key="4">
    <source>
        <dbReference type="Google" id="ProtNLM"/>
    </source>
</evidence>
<proteinExistence type="predicted"/>
<dbReference type="Pfam" id="PF14153">
    <property type="entry name" value="Spore_coat_CotO"/>
    <property type="match status" value="2"/>
</dbReference>
<evidence type="ECO:0000256" key="1">
    <source>
        <dbReference type="SAM" id="MobiDB-lite"/>
    </source>
</evidence>
<feature type="compositionally biased region" description="Basic and acidic residues" evidence="1">
    <location>
        <begin position="143"/>
        <end position="167"/>
    </location>
</feature>
<evidence type="ECO:0000313" key="2">
    <source>
        <dbReference type="EMBL" id="GGD18416.1"/>
    </source>
</evidence>
<feature type="compositionally biased region" description="Low complexity" evidence="1">
    <location>
        <begin position="62"/>
        <end position="71"/>
    </location>
</feature>
<feature type="compositionally biased region" description="Basic and acidic residues" evidence="1">
    <location>
        <begin position="115"/>
        <end position="125"/>
    </location>
</feature>
<comment type="caution">
    <text evidence="2">The sequence shown here is derived from an EMBL/GenBank/DDBJ whole genome shotgun (WGS) entry which is preliminary data.</text>
</comment>
<dbReference type="Proteomes" id="UP000642571">
    <property type="component" value="Unassembled WGS sequence"/>
</dbReference>
<dbReference type="InterPro" id="IPR025439">
    <property type="entry name" value="Spore_coat_CotO"/>
</dbReference>